<protein>
    <recommendedName>
        <fullName evidence="4">Chitin-binding type-4 domain-containing protein</fullName>
    </recommendedName>
</protein>
<organism evidence="2 3">
    <name type="scientific">Chytriomyces confervae</name>
    <dbReference type="NCBI Taxonomy" id="246404"/>
    <lineage>
        <taxon>Eukaryota</taxon>
        <taxon>Fungi</taxon>
        <taxon>Fungi incertae sedis</taxon>
        <taxon>Chytridiomycota</taxon>
        <taxon>Chytridiomycota incertae sedis</taxon>
        <taxon>Chytridiomycetes</taxon>
        <taxon>Chytridiales</taxon>
        <taxon>Chytriomycetaceae</taxon>
        <taxon>Chytriomyces</taxon>
    </lineage>
</organism>
<dbReference type="STRING" id="246404.A0A507FC52"/>
<reference evidence="2 3" key="1">
    <citation type="journal article" date="2019" name="Sci. Rep.">
        <title>Comparative genomics of chytrid fungi reveal insights into the obligate biotrophic and pathogenic lifestyle of Synchytrium endobioticum.</title>
        <authorList>
            <person name="van de Vossenberg B.T.L.H."/>
            <person name="Warris S."/>
            <person name="Nguyen H.D.T."/>
            <person name="van Gent-Pelzer M.P.E."/>
            <person name="Joly D.L."/>
            <person name="van de Geest H.C."/>
            <person name="Bonants P.J.M."/>
            <person name="Smith D.S."/>
            <person name="Levesque C.A."/>
            <person name="van der Lee T.A.J."/>
        </authorList>
    </citation>
    <scope>NUCLEOTIDE SEQUENCE [LARGE SCALE GENOMIC DNA]</scope>
    <source>
        <strain evidence="2 3">CBS 675.73</strain>
    </source>
</reference>
<feature type="chain" id="PRO_5021315549" description="Chitin-binding type-4 domain-containing protein" evidence="1">
    <location>
        <begin position="20"/>
        <end position="250"/>
    </location>
</feature>
<evidence type="ECO:0008006" key="4">
    <source>
        <dbReference type="Google" id="ProtNLM"/>
    </source>
</evidence>
<gene>
    <name evidence="2" type="ORF">CcCBS67573_g04934</name>
</gene>
<feature type="signal peptide" evidence="1">
    <location>
        <begin position="1"/>
        <end position="19"/>
    </location>
</feature>
<proteinExistence type="predicted"/>
<comment type="caution">
    <text evidence="2">The sequence shown here is derived from an EMBL/GenBank/DDBJ whole genome shotgun (WGS) entry which is preliminary data.</text>
</comment>
<sequence length="250" mass="26460">MIHSALLLTTLLASVQVSAHGIMAWPIARVLPQDQQNGYTYTMGAINVNLGPHPAFDKLCNYLPPGPVFTQTLAPGAATVDYNIMNSHQGGCVAYISRDNQKTWQVIGTDPKCGVRGENASGQGSINVTLPAGEYNAVIRWSYIANNGGQPENEAFGGCADVKVSSTGSNAHNKYLLLSQTEPSQVPKSGDKYWDMSCKPGTFQCDGTNFISQCISLAPSGGWSGGSSFYSYQCPKGTTCKTVSTTAACA</sequence>
<keyword evidence="3" id="KW-1185">Reference proteome</keyword>
<keyword evidence="1" id="KW-0732">Signal</keyword>
<evidence type="ECO:0000256" key="1">
    <source>
        <dbReference type="SAM" id="SignalP"/>
    </source>
</evidence>
<dbReference type="Proteomes" id="UP000320333">
    <property type="component" value="Unassembled WGS sequence"/>
</dbReference>
<name>A0A507FC52_9FUNG</name>
<dbReference type="OrthoDB" id="2104334at2759"/>
<evidence type="ECO:0000313" key="3">
    <source>
        <dbReference type="Proteomes" id="UP000320333"/>
    </source>
</evidence>
<dbReference type="AlphaFoldDB" id="A0A507FC52"/>
<accession>A0A507FC52</accession>
<dbReference type="EMBL" id="QEAP01000164">
    <property type="protein sequence ID" value="TPX73784.1"/>
    <property type="molecule type" value="Genomic_DNA"/>
</dbReference>
<evidence type="ECO:0000313" key="2">
    <source>
        <dbReference type="EMBL" id="TPX73784.1"/>
    </source>
</evidence>